<feature type="transmembrane region" description="Helical" evidence="6">
    <location>
        <begin position="124"/>
        <end position="145"/>
    </location>
</feature>
<comment type="caution">
    <text evidence="8">The sequence shown here is derived from an EMBL/GenBank/DDBJ whole genome shotgun (WGS) entry which is preliminary data.</text>
</comment>
<dbReference type="PROSITE" id="PS50928">
    <property type="entry name" value="ABC_TM1"/>
    <property type="match status" value="1"/>
</dbReference>
<feature type="transmembrane region" description="Helical" evidence="6">
    <location>
        <begin position="232"/>
        <end position="256"/>
    </location>
</feature>
<feature type="transmembrane region" description="Helical" evidence="6">
    <location>
        <begin position="92"/>
        <end position="112"/>
    </location>
</feature>
<name>A0A2N7ULV2_9GAMM</name>
<gene>
    <name evidence="8" type="ORF">C1H70_05515</name>
</gene>
<dbReference type="PANTHER" id="PTHR30177">
    <property type="entry name" value="GLYCINE BETAINE/L-PROLINE TRANSPORT SYSTEM PERMEASE PROTEIN PROW"/>
    <property type="match status" value="1"/>
</dbReference>
<feature type="transmembrane region" description="Helical" evidence="6">
    <location>
        <begin position="201"/>
        <end position="226"/>
    </location>
</feature>
<evidence type="ECO:0000256" key="3">
    <source>
        <dbReference type="ARBA" id="ARBA00022692"/>
    </source>
</evidence>
<keyword evidence="3 6" id="KW-0812">Transmembrane</keyword>
<dbReference type="GO" id="GO:0031460">
    <property type="term" value="P:glycine betaine transport"/>
    <property type="evidence" value="ECO:0007669"/>
    <property type="project" value="TreeGrafter"/>
</dbReference>
<feature type="transmembrane region" description="Helical" evidence="6">
    <location>
        <begin position="343"/>
        <end position="364"/>
    </location>
</feature>
<dbReference type="EMBL" id="PNRG01000009">
    <property type="protein sequence ID" value="PMR81420.1"/>
    <property type="molecule type" value="Genomic_DNA"/>
</dbReference>
<feature type="transmembrane region" description="Helical" evidence="6">
    <location>
        <begin position="32"/>
        <end position="53"/>
    </location>
</feature>
<organism evidence="8 9">
    <name type="scientific">Halomonas urumqiensis</name>
    <dbReference type="NCBI Taxonomy" id="1684789"/>
    <lineage>
        <taxon>Bacteria</taxon>
        <taxon>Pseudomonadati</taxon>
        <taxon>Pseudomonadota</taxon>
        <taxon>Gammaproteobacteria</taxon>
        <taxon>Oceanospirillales</taxon>
        <taxon>Halomonadaceae</taxon>
        <taxon>Halomonas</taxon>
    </lineage>
</organism>
<dbReference type="InterPro" id="IPR035906">
    <property type="entry name" value="MetI-like_sf"/>
</dbReference>
<accession>A0A2N7ULV2</accession>
<feature type="transmembrane region" description="Helical" evidence="6">
    <location>
        <begin position="311"/>
        <end position="331"/>
    </location>
</feature>
<dbReference type="AlphaFoldDB" id="A0A2N7ULV2"/>
<evidence type="ECO:0000259" key="7">
    <source>
        <dbReference type="PROSITE" id="PS50928"/>
    </source>
</evidence>
<dbReference type="Pfam" id="PF00528">
    <property type="entry name" value="BPD_transp_1"/>
    <property type="match status" value="1"/>
</dbReference>
<dbReference type="InterPro" id="IPR000515">
    <property type="entry name" value="MetI-like"/>
</dbReference>
<keyword evidence="9" id="KW-1185">Reference proteome</keyword>
<keyword evidence="4 6" id="KW-1133">Transmembrane helix</keyword>
<dbReference type="SUPFAM" id="SSF161098">
    <property type="entry name" value="MetI-like"/>
    <property type="match status" value="1"/>
</dbReference>
<dbReference type="GO" id="GO:0005886">
    <property type="term" value="C:plasma membrane"/>
    <property type="evidence" value="ECO:0007669"/>
    <property type="project" value="UniProtKB-SubCell"/>
</dbReference>
<feature type="transmembrane region" description="Helical" evidence="6">
    <location>
        <begin position="165"/>
        <end position="189"/>
    </location>
</feature>
<dbReference type="Proteomes" id="UP000235547">
    <property type="component" value="Unassembled WGS sequence"/>
</dbReference>
<dbReference type="GO" id="GO:0055085">
    <property type="term" value="P:transmembrane transport"/>
    <property type="evidence" value="ECO:0007669"/>
    <property type="project" value="InterPro"/>
</dbReference>
<protein>
    <submittedName>
        <fullName evidence="8">ABC transporter permease</fullName>
    </submittedName>
</protein>
<dbReference type="InterPro" id="IPR051204">
    <property type="entry name" value="ABC_transp_perm/SBD"/>
</dbReference>
<evidence type="ECO:0000256" key="2">
    <source>
        <dbReference type="ARBA" id="ARBA00022448"/>
    </source>
</evidence>
<dbReference type="Gene3D" id="1.10.3720.10">
    <property type="entry name" value="MetI-like"/>
    <property type="match status" value="1"/>
</dbReference>
<keyword evidence="5 6" id="KW-0472">Membrane</keyword>
<proteinExistence type="inferred from homology"/>
<feature type="transmembrane region" description="Helical" evidence="6">
    <location>
        <begin position="65"/>
        <end position="86"/>
    </location>
</feature>
<sequence>MLAACAAWLGLASVSVAPNRIVPGTAYLAAEAVGWPLALAGCLPMLAVAGLAWRPDERSLRLSLAVVLGLMMWLPLWLAINAMLLIDPDMPQSRLGIGPAVWLLLFLLALALIELRTRLALSRLAGWGLVVPILVTWALCLAWWLAPLALVREYQARSAQFLAAIGHHLALVGAAVGASLVLGVALALAMRRHERLERLGFGVLNFLQTIPSLALFGLLLAPLAWLSANQPWLAALGVSGIGWAPALLALIAYSLLPMVRNTFVALEGVDPGVIEAARGMGMSRSQVFLQVRLPLALPVLLEGVRITTVQAIGLAAVAALIGAGGLGTFIFQGLGQAAMDMVLLGALPILAMALIADALLGALASRLRDGSLTSPGGAR</sequence>
<comment type="similarity">
    <text evidence="6">Belongs to the binding-protein-dependent transport system permease family.</text>
</comment>
<dbReference type="OrthoDB" id="9801163at2"/>
<evidence type="ECO:0000256" key="5">
    <source>
        <dbReference type="ARBA" id="ARBA00023136"/>
    </source>
</evidence>
<comment type="subcellular location">
    <subcellularLocation>
        <location evidence="1 6">Cell membrane</location>
        <topology evidence="1 6">Multi-pass membrane protein</topology>
    </subcellularLocation>
</comment>
<dbReference type="RefSeq" id="WP_102587373.1">
    <property type="nucleotide sequence ID" value="NZ_BNAE01000009.1"/>
</dbReference>
<keyword evidence="2 6" id="KW-0813">Transport</keyword>
<dbReference type="CDD" id="cd06261">
    <property type="entry name" value="TM_PBP2"/>
    <property type="match status" value="1"/>
</dbReference>
<evidence type="ECO:0000256" key="6">
    <source>
        <dbReference type="RuleBase" id="RU363032"/>
    </source>
</evidence>
<evidence type="ECO:0000256" key="4">
    <source>
        <dbReference type="ARBA" id="ARBA00022989"/>
    </source>
</evidence>
<evidence type="ECO:0000256" key="1">
    <source>
        <dbReference type="ARBA" id="ARBA00004651"/>
    </source>
</evidence>
<feature type="domain" description="ABC transmembrane type-1" evidence="7">
    <location>
        <begin position="165"/>
        <end position="360"/>
    </location>
</feature>
<evidence type="ECO:0000313" key="8">
    <source>
        <dbReference type="EMBL" id="PMR81420.1"/>
    </source>
</evidence>
<reference evidence="8 9" key="1">
    <citation type="submission" date="2018-01" db="EMBL/GenBank/DDBJ databases">
        <title>Halomonas endophytica sp. nov., isolated from storage liquid in the stems of Populus euphratica.</title>
        <authorList>
            <person name="Chen C."/>
        </authorList>
    </citation>
    <scope>NUCLEOTIDE SEQUENCE [LARGE SCALE GENOMIC DNA]</scope>
    <source>
        <strain evidence="8 9">BZ-SZ-XJ27</strain>
    </source>
</reference>
<evidence type="ECO:0000313" key="9">
    <source>
        <dbReference type="Proteomes" id="UP000235547"/>
    </source>
</evidence>
<dbReference type="PANTHER" id="PTHR30177:SF30">
    <property type="entry name" value="GLYCINE BETAINE UPTAKE SYSTEM PERMEASE PROTEIN YEHY"/>
    <property type="match status" value="1"/>
</dbReference>